<keyword evidence="3 4" id="KW-0443">Lipid metabolism</keyword>
<evidence type="ECO:0000256" key="3">
    <source>
        <dbReference type="ARBA" id="ARBA00023098"/>
    </source>
</evidence>
<dbReference type="InterPro" id="IPR016035">
    <property type="entry name" value="Acyl_Trfase/lysoPLipase"/>
</dbReference>
<name>A0ABT5XNS1_9FLAO</name>
<feature type="short sequence motif" description="GXSXG" evidence="4">
    <location>
        <begin position="40"/>
        <end position="44"/>
    </location>
</feature>
<evidence type="ECO:0000313" key="7">
    <source>
        <dbReference type="Proteomes" id="UP001217083"/>
    </source>
</evidence>
<dbReference type="Gene3D" id="3.40.1090.10">
    <property type="entry name" value="Cytosolic phospholipase A2 catalytic domain"/>
    <property type="match status" value="1"/>
</dbReference>
<feature type="domain" description="PNPLA" evidence="5">
    <location>
        <begin position="9"/>
        <end position="167"/>
    </location>
</feature>
<sequence length="258" mass="28568">MKKNMNIGLVLSGGGTRGVAHIGAIKAMEEHGIFPTHISGTSAGAVVGAFYASGVELTQILDFFKTIPIFHPQKYARGKPGFIDTEKFYPDFKKLLPEDNFRALKKKLFITGTNVMEGTLKIFDSGEVIRPILASASFPGVFTPTRIGMSYYVDGGVLNNFPIEPLRLSCDRILGIYVNPLKKIGTKDLNSAYSVLERSYKIKMAADSIQKFKECDLVVHPEELSKYSTFNMKDLEVIFDIGYAKTKKVLEESGFAMD</sequence>
<dbReference type="RefSeq" id="WP_275614606.1">
    <property type="nucleotide sequence ID" value="NZ_JARFVA010000002.1"/>
</dbReference>
<evidence type="ECO:0000256" key="1">
    <source>
        <dbReference type="ARBA" id="ARBA00022801"/>
    </source>
</evidence>
<dbReference type="InterPro" id="IPR050301">
    <property type="entry name" value="NTE"/>
</dbReference>
<feature type="short sequence motif" description="GXGXXG" evidence="4">
    <location>
        <begin position="13"/>
        <end position="18"/>
    </location>
</feature>
<organism evidence="6 7">
    <name type="scientific">Flagellimonas okinawensis</name>
    <dbReference type="NCBI Taxonomy" id="3031324"/>
    <lineage>
        <taxon>Bacteria</taxon>
        <taxon>Pseudomonadati</taxon>
        <taxon>Bacteroidota</taxon>
        <taxon>Flavobacteriia</taxon>
        <taxon>Flavobacteriales</taxon>
        <taxon>Flavobacteriaceae</taxon>
        <taxon>Flagellimonas</taxon>
    </lineage>
</organism>
<dbReference type="PANTHER" id="PTHR14226">
    <property type="entry name" value="NEUROPATHY TARGET ESTERASE/SWISS CHEESE D.MELANOGASTER"/>
    <property type="match status" value="1"/>
</dbReference>
<accession>A0ABT5XNS1</accession>
<proteinExistence type="predicted"/>
<keyword evidence="1 4" id="KW-0378">Hydrolase</keyword>
<dbReference type="CDD" id="cd07205">
    <property type="entry name" value="Pat_PNPLA6_PNPLA7_NTE1_like"/>
    <property type="match status" value="1"/>
</dbReference>
<evidence type="ECO:0000256" key="4">
    <source>
        <dbReference type="PROSITE-ProRule" id="PRU01161"/>
    </source>
</evidence>
<feature type="active site" description="Proton acceptor" evidence="4">
    <location>
        <position position="154"/>
    </location>
</feature>
<evidence type="ECO:0000313" key="6">
    <source>
        <dbReference type="EMBL" id="MDF0707450.1"/>
    </source>
</evidence>
<keyword evidence="7" id="KW-1185">Reference proteome</keyword>
<feature type="short sequence motif" description="DGA/G" evidence="4">
    <location>
        <begin position="154"/>
        <end position="156"/>
    </location>
</feature>
<protein>
    <submittedName>
        <fullName evidence="6">Patatin-like phospholipase family protein</fullName>
    </submittedName>
</protein>
<feature type="active site" description="Nucleophile" evidence="4">
    <location>
        <position position="42"/>
    </location>
</feature>
<dbReference type="PROSITE" id="PS51635">
    <property type="entry name" value="PNPLA"/>
    <property type="match status" value="1"/>
</dbReference>
<dbReference type="InterPro" id="IPR002641">
    <property type="entry name" value="PNPLA_dom"/>
</dbReference>
<reference evidence="6 7" key="1">
    <citation type="submission" date="2023-03" db="EMBL/GenBank/DDBJ databases">
        <title>Muricauda XX sp. nov. and Muricauda XXX sp. nov., two novel species isolated from Okinawa Trough.</title>
        <authorList>
            <person name="Cao W."/>
            <person name="Deng X."/>
        </authorList>
    </citation>
    <scope>NUCLEOTIDE SEQUENCE [LARGE SCALE GENOMIC DNA]</scope>
    <source>
        <strain evidence="6 7">81s02</strain>
    </source>
</reference>
<comment type="caution">
    <text evidence="6">The sequence shown here is derived from an EMBL/GenBank/DDBJ whole genome shotgun (WGS) entry which is preliminary data.</text>
</comment>
<keyword evidence="2 4" id="KW-0442">Lipid degradation</keyword>
<gene>
    <name evidence="6" type="ORF">PY091_09495</name>
</gene>
<dbReference type="EMBL" id="JARFVA010000002">
    <property type="protein sequence ID" value="MDF0707450.1"/>
    <property type="molecule type" value="Genomic_DNA"/>
</dbReference>
<evidence type="ECO:0000259" key="5">
    <source>
        <dbReference type="PROSITE" id="PS51635"/>
    </source>
</evidence>
<dbReference type="SUPFAM" id="SSF52151">
    <property type="entry name" value="FabD/lysophospholipase-like"/>
    <property type="match status" value="1"/>
</dbReference>
<dbReference type="Proteomes" id="UP001217083">
    <property type="component" value="Unassembled WGS sequence"/>
</dbReference>
<dbReference type="Pfam" id="PF01734">
    <property type="entry name" value="Patatin"/>
    <property type="match status" value="1"/>
</dbReference>
<evidence type="ECO:0000256" key="2">
    <source>
        <dbReference type="ARBA" id="ARBA00022963"/>
    </source>
</evidence>
<dbReference type="PANTHER" id="PTHR14226:SF78">
    <property type="entry name" value="SLR0060 PROTEIN"/>
    <property type="match status" value="1"/>
</dbReference>